<dbReference type="InterPro" id="IPR043128">
    <property type="entry name" value="Rev_trsase/Diguanyl_cyclase"/>
</dbReference>
<evidence type="ECO:0000256" key="1">
    <source>
        <dbReference type="ARBA" id="ARBA00004370"/>
    </source>
</evidence>
<dbReference type="AlphaFoldDB" id="A0A6F8VE97"/>
<evidence type="ECO:0000313" key="12">
    <source>
        <dbReference type="EMBL" id="BCB28143.1"/>
    </source>
</evidence>
<dbReference type="KEGG" id="slac:SKTS_30290"/>
<dbReference type="InterPro" id="IPR052163">
    <property type="entry name" value="DGC-Regulatory_Protein"/>
</dbReference>
<keyword evidence="2" id="KW-0597">Phosphoprotein</keyword>
<evidence type="ECO:0000256" key="4">
    <source>
        <dbReference type="ARBA" id="ARBA00022741"/>
    </source>
</evidence>
<accession>A0A6F8VE97</accession>
<feature type="domain" description="PAC" evidence="10">
    <location>
        <begin position="429"/>
        <end position="481"/>
    </location>
</feature>
<dbReference type="CDD" id="cd01949">
    <property type="entry name" value="GGDEF"/>
    <property type="match status" value="1"/>
</dbReference>
<evidence type="ECO:0008006" key="14">
    <source>
        <dbReference type="Google" id="ProtNLM"/>
    </source>
</evidence>
<keyword evidence="8" id="KW-1133">Transmembrane helix</keyword>
<dbReference type="SMART" id="SM00267">
    <property type="entry name" value="GGDEF"/>
    <property type="match status" value="1"/>
</dbReference>
<dbReference type="InterPro" id="IPR001610">
    <property type="entry name" value="PAC"/>
</dbReference>
<dbReference type="Pfam" id="PF00990">
    <property type="entry name" value="GGDEF"/>
    <property type="match status" value="1"/>
</dbReference>
<dbReference type="EMBL" id="AP022853">
    <property type="protein sequence ID" value="BCB28143.1"/>
    <property type="molecule type" value="Genomic_DNA"/>
</dbReference>
<dbReference type="InterPro" id="IPR035965">
    <property type="entry name" value="PAS-like_dom_sf"/>
</dbReference>
<feature type="domain" description="PAC" evidence="10">
    <location>
        <begin position="309"/>
        <end position="359"/>
    </location>
</feature>
<feature type="domain" description="GGDEF" evidence="11">
    <location>
        <begin position="513"/>
        <end position="646"/>
    </location>
</feature>
<dbReference type="PANTHER" id="PTHR46663:SF3">
    <property type="entry name" value="SLL0267 PROTEIN"/>
    <property type="match status" value="1"/>
</dbReference>
<dbReference type="Proteomes" id="UP000502260">
    <property type="component" value="Chromosome"/>
</dbReference>
<gene>
    <name evidence="12" type="ORF">SKTS_30290</name>
</gene>
<dbReference type="InterPro" id="IPR013767">
    <property type="entry name" value="PAS_fold"/>
</dbReference>
<proteinExistence type="predicted"/>
<feature type="transmembrane region" description="Helical" evidence="8">
    <location>
        <begin position="188"/>
        <end position="212"/>
    </location>
</feature>
<evidence type="ECO:0000259" key="11">
    <source>
        <dbReference type="PROSITE" id="PS50887"/>
    </source>
</evidence>
<feature type="transmembrane region" description="Helical" evidence="8">
    <location>
        <begin position="20"/>
        <end position="38"/>
    </location>
</feature>
<feature type="domain" description="PAS" evidence="9">
    <location>
        <begin position="231"/>
        <end position="285"/>
    </location>
</feature>
<keyword evidence="8" id="KW-0812">Transmembrane</keyword>
<evidence type="ECO:0000259" key="10">
    <source>
        <dbReference type="PROSITE" id="PS50113"/>
    </source>
</evidence>
<evidence type="ECO:0000256" key="3">
    <source>
        <dbReference type="ARBA" id="ARBA00022679"/>
    </source>
</evidence>
<dbReference type="SMART" id="SM00086">
    <property type="entry name" value="PAC"/>
    <property type="match status" value="2"/>
</dbReference>
<dbReference type="RefSeq" id="WP_173067018.1">
    <property type="nucleotide sequence ID" value="NZ_AP022853.1"/>
</dbReference>
<comment type="subcellular location">
    <subcellularLocation>
        <location evidence="1">Membrane</location>
    </subcellularLocation>
</comment>
<organism evidence="12 13">
    <name type="scientific">Sulfurimicrobium lacus</name>
    <dbReference type="NCBI Taxonomy" id="2715678"/>
    <lineage>
        <taxon>Bacteria</taxon>
        <taxon>Pseudomonadati</taxon>
        <taxon>Pseudomonadota</taxon>
        <taxon>Betaproteobacteria</taxon>
        <taxon>Nitrosomonadales</taxon>
        <taxon>Sulfuricellaceae</taxon>
        <taxon>Sulfurimicrobium</taxon>
    </lineage>
</organism>
<evidence type="ECO:0000313" key="13">
    <source>
        <dbReference type="Proteomes" id="UP000502260"/>
    </source>
</evidence>
<evidence type="ECO:0000256" key="2">
    <source>
        <dbReference type="ARBA" id="ARBA00022553"/>
    </source>
</evidence>
<dbReference type="GO" id="GO:0016020">
    <property type="term" value="C:membrane"/>
    <property type="evidence" value="ECO:0007669"/>
    <property type="project" value="UniProtKB-SubCell"/>
</dbReference>
<dbReference type="Pfam" id="PF13426">
    <property type="entry name" value="PAS_9"/>
    <property type="match status" value="1"/>
</dbReference>
<dbReference type="InterPro" id="IPR000700">
    <property type="entry name" value="PAS-assoc_C"/>
</dbReference>
<dbReference type="GO" id="GO:0005524">
    <property type="term" value="F:ATP binding"/>
    <property type="evidence" value="ECO:0007669"/>
    <property type="project" value="UniProtKB-KW"/>
</dbReference>
<keyword evidence="13" id="KW-1185">Reference proteome</keyword>
<dbReference type="GO" id="GO:0016301">
    <property type="term" value="F:kinase activity"/>
    <property type="evidence" value="ECO:0007669"/>
    <property type="project" value="UniProtKB-KW"/>
</dbReference>
<dbReference type="NCBIfam" id="TIGR00254">
    <property type="entry name" value="GGDEF"/>
    <property type="match status" value="1"/>
</dbReference>
<keyword evidence="4" id="KW-0547">Nucleotide-binding</keyword>
<dbReference type="InterPro" id="IPR000160">
    <property type="entry name" value="GGDEF_dom"/>
</dbReference>
<dbReference type="CDD" id="cd00130">
    <property type="entry name" value="PAS"/>
    <property type="match status" value="2"/>
</dbReference>
<keyword evidence="7" id="KW-0902">Two-component regulatory system</keyword>
<dbReference type="PANTHER" id="PTHR46663">
    <property type="entry name" value="DIGUANYLATE CYCLASE DGCT-RELATED"/>
    <property type="match status" value="1"/>
</dbReference>
<keyword evidence="5" id="KW-0418">Kinase</keyword>
<evidence type="ECO:0000256" key="8">
    <source>
        <dbReference type="SAM" id="Phobius"/>
    </source>
</evidence>
<dbReference type="NCBIfam" id="TIGR00229">
    <property type="entry name" value="sensory_box"/>
    <property type="match status" value="2"/>
</dbReference>
<dbReference type="InterPro" id="IPR029151">
    <property type="entry name" value="Sensor-like_sf"/>
</dbReference>
<reference evidence="13" key="1">
    <citation type="submission" date="2020-03" db="EMBL/GenBank/DDBJ databases">
        <title>Complete genome sequence of sulfur-oxidizing bacterium skT11.</title>
        <authorList>
            <person name="Kanda M."/>
            <person name="Kojima H."/>
            <person name="Fukui M."/>
        </authorList>
    </citation>
    <scope>NUCLEOTIDE SEQUENCE [LARGE SCALE GENOMIC DNA]</scope>
    <source>
        <strain evidence="13">skT11</strain>
    </source>
</reference>
<evidence type="ECO:0000256" key="6">
    <source>
        <dbReference type="ARBA" id="ARBA00022840"/>
    </source>
</evidence>
<keyword evidence="8" id="KW-0472">Membrane</keyword>
<dbReference type="GO" id="GO:0006355">
    <property type="term" value="P:regulation of DNA-templated transcription"/>
    <property type="evidence" value="ECO:0007669"/>
    <property type="project" value="InterPro"/>
</dbReference>
<dbReference type="SUPFAM" id="SSF55785">
    <property type="entry name" value="PYP-like sensor domain (PAS domain)"/>
    <property type="match status" value="2"/>
</dbReference>
<dbReference type="SUPFAM" id="SSF103190">
    <property type="entry name" value="Sensory domain-like"/>
    <property type="match status" value="1"/>
</dbReference>
<feature type="domain" description="PAS" evidence="9">
    <location>
        <begin position="356"/>
        <end position="402"/>
    </location>
</feature>
<sequence length="657" mass="73051">MHATNLQLSKVFRFRFVRNLMLFAFAVLLVFPLHFYLFELPQYRSLIIQGAGDDSVHVARHVAGFLFDSKTPFSAETMSSNFAGHVGEMVRDFDLYKLKVFGPDGKTLHSTDPREIGSINRHEYFWRRVAAGEVATFMVNKQGMSADGLVVPRDVVETYVPVMHNGKFLGAIEVYYDVTTQKADFDALVARSVLVALLLGGSLLLLAIAALLKLERDMQAREAVQQALAEREALLDNLTTAASDAVIILDGQGRVVFWNLAAESMLGYAAEEVAGQEFHKLIIPERFRADYQRGLDEFSATGYWPILGKTLELGASHKDGHEVQVEMSVASVKHAGAWHAIAILRDIGERKRMERQLQMGSRVISHAYEAIMVTDGDCKIEMVNPAFSEITGFSAAEVLGRNPGLLRSGRHDEAFFAALWREIGERGVWQGEIWNRRKDGELFPALLSISTVRNGGGKVLNYIGIFSDITRAKESEQRLERLAFHDALTGLANRLLFLDRLRQAIHQARRSREKLAVMFLDLDGFKAVNDTFGHRVGDTLLQQVAGRIQHLLREQDTVARLGGDEFTVLVQSVSHSEEARGIAEKIRAALERPFEAEGHVCNVGVSIGISCYPHDGDSAEILVERADAAMYQAKQEGRNRFCFASPKGCGDDDGAEI</sequence>
<protein>
    <recommendedName>
        <fullName evidence="14">Diguanylate cyclase</fullName>
    </recommendedName>
</protein>
<dbReference type="PROSITE" id="PS50113">
    <property type="entry name" value="PAC"/>
    <property type="match status" value="2"/>
</dbReference>
<dbReference type="InterPro" id="IPR029787">
    <property type="entry name" value="Nucleotide_cyclase"/>
</dbReference>
<dbReference type="PROSITE" id="PS50112">
    <property type="entry name" value="PAS"/>
    <property type="match status" value="2"/>
</dbReference>
<dbReference type="Pfam" id="PF00989">
    <property type="entry name" value="PAS"/>
    <property type="match status" value="1"/>
</dbReference>
<evidence type="ECO:0000256" key="5">
    <source>
        <dbReference type="ARBA" id="ARBA00022777"/>
    </source>
</evidence>
<dbReference type="FunFam" id="3.30.70.270:FF:000001">
    <property type="entry name" value="Diguanylate cyclase domain protein"/>
    <property type="match status" value="1"/>
</dbReference>
<dbReference type="PROSITE" id="PS50887">
    <property type="entry name" value="GGDEF"/>
    <property type="match status" value="1"/>
</dbReference>
<name>A0A6F8VE97_9PROT</name>
<dbReference type="SMART" id="SM00091">
    <property type="entry name" value="PAS"/>
    <property type="match status" value="2"/>
</dbReference>
<dbReference type="Gene3D" id="3.30.70.270">
    <property type="match status" value="1"/>
</dbReference>
<dbReference type="InterPro" id="IPR000014">
    <property type="entry name" value="PAS"/>
</dbReference>
<evidence type="ECO:0000259" key="9">
    <source>
        <dbReference type="PROSITE" id="PS50112"/>
    </source>
</evidence>
<dbReference type="SUPFAM" id="SSF55073">
    <property type="entry name" value="Nucleotide cyclase"/>
    <property type="match status" value="1"/>
</dbReference>
<dbReference type="Gene3D" id="3.30.450.20">
    <property type="entry name" value="PAS domain"/>
    <property type="match status" value="2"/>
</dbReference>
<evidence type="ECO:0000256" key="7">
    <source>
        <dbReference type="ARBA" id="ARBA00023012"/>
    </source>
</evidence>
<dbReference type="GO" id="GO:0000160">
    <property type="term" value="P:phosphorelay signal transduction system"/>
    <property type="evidence" value="ECO:0007669"/>
    <property type="project" value="UniProtKB-KW"/>
</dbReference>
<keyword evidence="6" id="KW-0067">ATP-binding</keyword>
<keyword evidence="3" id="KW-0808">Transferase</keyword>